<keyword evidence="4" id="KW-0813">Transport</keyword>
<dbReference type="PANTHER" id="PTHR32361:SF9">
    <property type="entry name" value="FERRIC REDUCTASE TRANSMEMBRANE COMPONENT 3-RELATED"/>
    <property type="match status" value="1"/>
</dbReference>
<dbReference type="SFLD" id="SFLDS00052">
    <property type="entry name" value="Ferric_Reductase_Domain"/>
    <property type="match status" value="1"/>
</dbReference>
<feature type="transmembrane region" description="Helical" evidence="15">
    <location>
        <begin position="259"/>
        <end position="278"/>
    </location>
</feature>
<reference evidence="17 18" key="1">
    <citation type="journal article" date="2018" name="IMA Fungus">
        <title>IMA Genome-F 9: Draft genome sequence of Annulohypoxylon stygium, Aspergillus mulundensis, Berkeleyomyces basicola (syn. Thielaviopsis basicola), Ceratocystis smalleyi, two Cercospora beticola strains, Coleophoma cylindrospora, Fusarium fracticaudum, Phialophora cf. hyalina, and Morchella septimelata.</title>
        <authorList>
            <person name="Wingfield B.D."/>
            <person name="Bills G.F."/>
            <person name="Dong Y."/>
            <person name="Huang W."/>
            <person name="Nel W.J."/>
            <person name="Swalarsk-Parry B.S."/>
            <person name="Vaghefi N."/>
            <person name="Wilken P.M."/>
            <person name="An Z."/>
            <person name="de Beer Z.W."/>
            <person name="De Vos L."/>
            <person name="Chen L."/>
            <person name="Duong T.A."/>
            <person name="Gao Y."/>
            <person name="Hammerbacher A."/>
            <person name="Kikkert J.R."/>
            <person name="Li Y."/>
            <person name="Li H."/>
            <person name="Li K."/>
            <person name="Li Q."/>
            <person name="Liu X."/>
            <person name="Ma X."/>
            <person name="Naidoo K."/>
            <person name="Pethybridge S.J."/>
            <person name="Sun J."/>
            <person name="Steenkamp E.T."/>
            <person name="van der Nest M.A."/>
            <person name="van Wyk S."/>
            <person name="Wingfield M.J."/>
            <person name="Xiong C."/>
            <person name="Yue Q."/>
            <person name="Zhang X."/>
        </authorList>
    </citation>
    <scope>NUCLEOTIDE SEQUENCE [LARGE SCALE GENOMIC DNA]</scope>
    <source>
        <strain evidence="17 18">DSM 5745</strain>
    </source>
</reference>
<gene>
    <name evidence="17" type="ORF">DSM5745_07752</name>
</gene>
<dbReference type="RefSeq" id="XP_026601800.1">
    <property type="nucleotide sequence ID" value="XM_026749768.1"/>
</dbReference>
<dbReference type="Pfam" id="PF08022">
    <property type="entry name" value="FAD_binding_8"/>
    <property type="match status" value="1"/>
</dbReference>
<dbReference type="GO" id="GO:0006879">
    <property type="term" value="P:intracellular iron ion homeostasis"/>
    <property type="evidence" value="ECO:0007669"/>
    <property type="project" value="TreeGrafter"/>
</dbReference>
<feature type="region of interest" description="Disordered" evidence="14">
    <location>
        <begin position="541"/>
        <end position="575"/>
    </location>
</feature>
<dbReference type="InterPro" id="IPR013121">
    <property type="entry name" value="Fe_red_NAD-bd_6"/>
</dbReference>
<keyword evidence="7" id="KW-0249">Electron transport</keyword>
<feature type="transmembrane region" description="Helical" evidence="15">
    <location>
        <begin position="233"/>
        <end position="253"/>
    </location>
</feature>
<dbReference type="SFLD" id="SFLDG01168">
    <property type="entry name" value="Ferric_reductase_subgroup_(FRE"/>
    <property type="match status" value="1"/>
</dbReference>
<dbReference type="GO" id="GO:0006826">
    <property type="term" value="P:iron ion transport"/>
    <property type="evidence" value="ECO:0007669"/>
    <property type="project" value="TreeGrafter"/>
</dbReference>
<dbReference type="OrthoDB" id="3944240at2759"/>
<evidence type="ECO:0000256" key="4">
    <source>
        <dbReference type="ARBA" id="ARBA00022448"/>
    </source>
</evidence>
<dbReference type="EC" id="1.16.1.9" evidence="3"/>
<dbReference type="GeneID" id="38118122"/>
<comment type="caution">
    <text evidence="17">The sequence shown here is derived from an EMBL/GenBank/DDBJ whole genome shotgun (WGS) entry which is preliminary data.</text>
</comment>
<name>A0A3D8RF39_9EURO</name>
<evidence type="ECO:0000313" key="18">
    <source>
        <dbReference type="Proteomes" id="UP000256690"/>
    </source>
</evidence>
<evidence type="ECO:0000256" key="9">
    <source>
        <dbReference type="ARBA" id="ARBA00023002"/>
    </source>
</evidence>
<dbReference type="GO" id="GO:0005886">
    <property type="term" value="C:plasma membrane"/>
    <property type="evidence" value="ECO:0007669"/>
    <property type="project" value="UniProtKB-SubCell"/>
</dbReference>
<keyword evidence="11 15" id="KW-0472">Membrane</keyword>
<evidence type="ECO:0000313" key="17">
    <source>
        <dbReference type="EMBL" id="RDW72580.1"/>
    </source>
</evidence>
<dbReference type="Gene3D" id="3.40.50.80">
    <property type="entry name" value="Nucleotide-binding domain of ferredoxin-NADP reductase (FNR) module"/>
    <property type="match status" value="1"/>
</dbReference>
<dbReference type="PROSITE" id="PS51384">
    <property type="entry name" value="FAD_FR"/>
    <property type="match status" value="1"/>
</dbReference>
<evidence type="ECO:0000256" key="10">
    <source>
        <dbReference type="ARBA" id="ARBA00023065"/>
    </source>
</evidence>
<dbReference type="InterPro" id="IPR017927">
    <property type="entry name" value="FAD-bd_FR_type"/>
</dbReference>
<keyword evidence="12" id="KW-0325">Glycoprotein</keyword>
<keyword evidence="8 15" id="KW-1133">Transmembrane helix</keyword>
<evidence type="ECO:0000256" key="1">
    <source>
        <dbReference type="ARBA" id="ARBA00004651"/>
    </source>
</evidence>
<dbReference type="Pfam" id="PF01794">
    <property type="entry name" value="Ferric_reduct"/>
    <property type="match status" value="1"/>
</dbReference>
<dbReference type="SUPFAM" id="SSF63380">
    <property type="entry name" value="Riboflavin synthase domain-like"/>
    <property type="match status" value="1"/>
</dbReference>
<keyword evidence="9" id="KW-0560">Oxidoreductase</keyword>
<feature type="region of interest" description="Disordered" evidence="14">
    <location>
        <begin position="511"/>
        <end position="530"/>
    </location>
</feature>
<comment type="subcellular location">
    <subcellularLocation>
        <location evidence="1">Cell membrane</location>
        <topology evidence="1">Multi-pass membrane protein</topology>
    </subcellularLocation>
</comment>
<proteinExistence type="inferred from homology"/>
<dbReference type="SUPFAM" id="SSF52343">
    <property type="entry name" value="Ferredoxin reductase-like, C-terminal NADP-linked domain"/>
    <property type="match status" value="1"/>
</dbReference>
<evidence type="ECO:0000256" key="11">
    <source>
        <dbReference type="ARBA" id="ARBA00023136"/>
    </source>
</evidence>
<dbReference type="EMBL" id="PVWQ01000009">
    <property type="protein sequence ID" value="RDW72580.1"/>
    <property type="molecule type" value="Genomic_DNA"/>
</dbReference>
<evidence type="ECO:0000256" key="8">
    <source>
        <dbReference type="ARBA" id="ARBA00022989"/>
    </source>
</evidence>
<comment type="catalytic activity">
    <reaction evidence="13">
        <text>2 a Fe(II)-siderophore + NADP(+) + H(+) = 2 a Fe(III)-siderophore + NADPH</text>
        <dbReference type="Rhea" id="RHEA:28795"/>
        <dbReference type="Rhea" id="RHEA-COMP:11342"/>
        <dbReference type="Rhea" id="RHEA-COMP:11344"/>
        <dbReference type="ChEBI" id="CHEBI:15378"/>
        <dbReference type="ChEBI" id="CHEBI:29033"/>
        <dbReference type="ChEBI" id="CHEBI:29034"/>
        <dbReference type="ChEBI" id="CHEBI:57783"/>
        <dbReference type="ChEBI" id="CHEBI:58349"/>
        <dbReference type="EC" id="1.16.1.9"/>
    </reaction>
</comment>
<feature type="transmembrane region" description="Helical" evidence="15">
    <location>
        <begin position="169"/>
        <end position="189"/>
    </location>
</feature>
<dbReference type="Gene3D" id="2.40.30.10">
    <property type="entry name" value="Translation factors"/>
    <property type="match status" value="1"/>
</dbReference>
<feature type="transmembrane region" description="Helical" evidence="15">
    <location>
        <begin position="90"/>
        <end position="116"/>
    </location>
</feature>
<evidence type="ECO:0000256" key="6">
    <source>
        <dbReference type="ARBA" id="ARBA00022692"/>
    </source>
</evidence>
<dbReference type="InterPro" id="IPR051410">
    <property type="entry name" value="Ferric/Cupric_Reductase"/>
</dbReference>
<accession>A0A3D8RF39</accession>
<dbReference type="Pfam" id="PF08030">
    <property type="entry name" value="NAD_binding_6"/>
    <property type="match status" value="1"/>
</dbReference>
<organism evidence="17 18">
    <name type="scientific">Aspergillus mulundensis</name>
    <dbReference type="NCBI Taxonomy" id="1810919"/>
    <lineage>
        <taxon>Eukaryota</taxon>
        <taxon>Fungi</taxon>
        <taxon>Dikarya</taxon>
        <taxon>Ascomycota</taxon>
        <taxon>Pezizomycotina</taxon>
        <taxon>Eurotiomycetes</taxon>
        <taxon>Eurotiomycetidae</taxon>
        <taxon>Eurotiales</taxon>
        <taxon>Aspergillaceae</taxon>
        <taxon>Aspergillus</taxon>
        <taxon>Aspergillus subgen. Nidulantes</taxon>
    </lineage>
</organism>
<dbReference type="InterPro" id="IPR017938">
    <property type="entry name" value="Riboflavin_synthase-like_b-brl"/>
</dbReference>
<dbReference type="CDD" id="cd06186">
    <property type="entry name" value="NOX_Duox_like_FAD_NADP"/>
    <property type="match status" value="1"/>
</dbReference>
<dbReference type="AlphaFoldDB" id="A0A3D8RF39"/>
<dbReference type="InterPro" id="IPR039261">
    <property type="entry name" value="FNR_nucleotide-bd"/>
</dbReference>
<evidence type="ECO:0000256" key="7">
    <source>
        <dbReference type="ARBA" id="ARBA00022982"/>
    </source>
</evidence>
<dbReference type="STRING" id="1810919.A0A3D8RF39"/>
<feature type="domain" description="FAD-binding FR-type" evidence="16">
    <location>
        <begin position="291"/>
        <end position="398"/>
    </location>
</feature>
<evidence type="ECO:0000256" key="12">
    <source>
        <dbReference type="ARBA" id="ARBA00023180"/>
    </source>
</evidence>
<feature type="transmembrane region" description="Helical" evidence="15">
    <location>
        <begin position="209"/>
        <end position="226"/>
    </location>
</feature>
<keyword evidence="18" id="KW-1185">Reference proteome</keyword>
<keyword evidence="5" id="KW-1003">Cell membrane</keyword>
<protein>
    <recommendedName>
        <fullName evidence="3">ferric-chelate reductase (NADPH)</fullName>
        <ecNumber evidence="3">1.16.1.9</ecNumber>
    </recommendedName>
</protein>
<evidence type="ECO:0000256" key="2">
    <source>
        <dbReference type="ARBA" id="ARBA00006278"/>
    </source>
</evidence>
<evidence type="ECO:0000256" key="13">
    <source>
        <dbReference type="ARBA" id="ARBA00048483"/>
    </source>
</evidence>
<evidence type="ECO:0000256" key="5">
    <source>
        <dbReference type="ARBA" id="ARBA00022475"/>
    </source>
</evidence>
<keyword evidence="10" id="KW-0406">Ion transport</keyword>
<feature type="compositionally biased region" description="Polar residues" evidence="14">
    <location>
        <begin position="512"/>
        <end position="527"/>
    </location>
</feature>
<dbReference type="Proteomes" id="UP000256690">
    <property type="component" value="Unassembled WGS sequence"/>
</dbReference>
<sequence>MSSHMHMGHDMPSPQNLQKAYWAVVGSFVGAAALANLINRLLAFQRLRDTSLTPSKPKSLFFRFYATLTALAREASHAVPPPVSISRHRLYFAPLGPLAIVLANLVTVLILCFYKLDTENQWAWEDVGYRTGFVTIAQLPLLFLLSGRRNIIGILSGTDYARLNWYHRWIARTFWLCATLHMGFWFRSWGRYNYITYQLKNEYYAKRGFAAWCILTFIVVSSARPLRRLGYEFFVLQHLVMFVGFIVAVWMHVKEEDKVWVWISVGLLIFDRVLRYVWGAYVNLGVFHPASRALWKHQASFTSLPGDVTRVTIRDPGLRWAQGQHMFLTCHAIVPLQSHPFTISSIPEDKQIEFLIRSQKGGTRRFYKYAENNTVLGTDTGKSCTVLLEGPYGVLRPLYQFDTVVLIAGGMGATFTMPLLRDLVRRWKNDSGSKDLSLQRVQSAQLGKAVVRRVRFVWVVRSRKHLAWFETQLLTVLADVNVLRRASADTLTDIKVSIHVTDDMELAILGHGSSTSDTEPASTNSLEKSAVTDEDTLAIQPLPSANNASPLEHQQQHQSSPQPARLPALTPQHGRPQVHPLIRTALEEATGESAVVVCGPPSLADDTRRSVVSLSDERAVHKGTGAQGVYLHVENFGS</sequence>
<dbReference type="InterPro" id="IPR013112">
    <property type="entry name" value="FAD-bd_8"/>
</dbReference>
<keyword evidence="6 15" id="KW-0812">Transmembrane</keyword>
<evidence type="ECO:0000259" key="16">
    <source>
        <dbReference type="PROSITE" id="PS51384"/>
    </source>
</evidence>
<dbReference type="GO" id="GO:0015677">
    <property type="term" value="P:copper ion import"/>
    <property type="evidence" value="ECO:0007669"/>
    <property type="project" value="TreeGrafter"/>
</dbReference>
<comment type="similarity">
    <text evidence="2">Belongs to the ferric reductase (FRE) family.</text>
</comment>
<evidence type="ECO:0000256" key="3">
    <source>
        <dbReference type="ARBA" id="ARBA00012668"/>
    </source>
</evidence>
<evidence type="ECO:0000256" key="14">
    <source>
        <dbReference type="SAM" id="MobiDB-lite"/>
    </source>
</evidence>
<dbReference type="InterPro" id="IPR013130">
    <property type="entry name" value="Fe3_Rdtase_TM_dom"/>
</dbReference>
<dbReference type="PANTHER" id="PTHR32361">
    <property type="entry name" value="FERRIC/CUPRIC REDUCTASE TRANSMEMBRANE COMPONENT"/>
    <property type="match status" value="1"/>
</dbReference>
<dbReference type="GO" id="GO:0052851">
    <property type="term" value="F:ferric-chelate reductase (NADPH) activity"/>
    <property type="evidence" value="ECO:0007669"/>
    <property type="project" value="UniProtKB-EC"/>
</dbReference>
<feature type="transmembrane region" description="Helical" evidence="15">
    <location>
        <begin position="20"/>
        <end position="38"/>
    </location>
</feature>
<evidence type="ECO:0000256" key="15">
    <source>
        <dbReference type="SAM" id="Phobius"/>
    </source>
</evidence>